<gene>
    <name evidence="1" type="ORF">LPJ66_002481</name>
</gene>
<keyword evidence="2" id="KW-1185">Reference proteome</keyword>
<proteinExistence type="predicted"/>
<name>A0ACC1IQA9_9FUNG</name>
<accession>A0ACC1IQA9</accession>
<evidence type="ECO:0000313" key="1">
    <source>
        <dbReference type="EMBL" id="KAJ1898872.1"/>
    </source>
</evidence>
<reference evidence="1" key="1">
    <citation type="submission" date="2022-07" db="EMBL/GenBank/DDBJ databases">
        <title>Phylogenomic reconstructions and comparative analyses of Kickxellomycotina fungi.</title>
        <authorList>
            <person name="Reynolds N.K."/>
            <person name="Stajich J.E."/>
            <person name="Barry K."/>
            <person name="Grigoriev I.V."/>
            <person name="Crous P."/>
            <person name="Smith M.E."/>
        </authorList>
    </citation>
    <scope>NUCLEOTIDE SEQUENCE</scope>
    <source>
        <strain evidence="1">Benny 63K</strain>
    </source>
</reference>
<sequence>MHISKLVLLLACAASTVYGLTEKEDQAVTDVLAILKRGTSIYPLEDLMHQLSIAMGFRRSAGKLNRFVPNETSAYETVYDMLLYVDTNGKHSPEQHQKLRQLIGIIGDKVLKLNSKDPSFRTVVFQEDQEDDNEEAKSARNTITET</sequence>
<dbReference type="EMBL" id="JANBPG010000202">
    <property type="protein sequence ID" value="KAJ1898872.1"/>
    <property type="molecule type" value="Genomic_DNA"/>
</dbReference>
<dbReference type="Proteomes" id="UP001150581">
    <property type="component" value="Unassembled WGS sequence"/>
</dbReference>
<organism evidence="1 2">
    <name type="scientific">Kickxella alabastrina</name>
    <dbReference type="NCBI Taxonomy" id="61397"/>
    <lineage>
        <taxon>Eukaryota</taxon>
        <taxon>Fungi</taxon>
        <taxon>Fungi incertae sedis</taxon>
        <taxon>Zoopagomycota</taxon>
        <taxon>Kickxellomycotina</taxon>
        <taxon>Kickxellomycetes</taxon>
        <taxon>Kickxellales</taxon>
        <taxon>Kickxellaceae</taxon>
        <taxon>Kickxella</taxon>
    </lineage>
</organism>
<evidence type="ECO:0000313" key="2">
    <source>
        <dbReference type="Proteomes" id="UP001150581"/>
    </source>
</evidence>
<protein>
    <submittedName>
        <fullName evidence="1">Uncharacterized protein</fullName>
    </submittedName>
</protein>
<comment type="caution">
    <text evidence="1">The sequence shown here is derived from an EMBL/GenBank/DDBJ whole genome shotgun (WGS) entry which is preliminary data.</text>
</comment>